<reference evidence="2" key="1">
    <citation type="submission" date="2016-10" db="EMBL/GenBank/DDBJ databases">
        <authorList>
            <person name="Varghese N."/>
            <person name="Submissions S."/>
        </authorList>
    </citation>
    <scope>NUCLEOTIDE SEQUENCE [LARGE SCALE GENOMIC DNA]</scope>
    <source>
        <strain evidence="2">DSM 15310</strain>
    </source>
</reference>
<protein>
    <submittedName>
        <fullName evidence="1">Uncharacterized protein</fullName>
    </submittedName>
</protein>
<organism evidence="1 2">
    <name type="scientific">Hymenobacter actinosclerus</name>
    <dbReference type="NCBI Taxonomy" id="82805"/>
    <lineage>
        <taxon>Bacteria</taxon>
        <taxon>Pseudomonadati</taxon>
        <taxon>Bacteroidota</taxon>
        <taxon>Cytophagia</taxon>
        <taxon>Cytophagales</taxon>
        <taxon>Hymenobacteraceae</taxon>
        <taxon>Hymenobacter</taxon>
    </lineage>
</organism>
<gene>
    <name evidence="1" type="ORF">SAMN04487998_2758</name>
</gene>
<proteinExistence type="predicted"/>
<accession>A0A1I0H7W3</accession>
<keyword evidence="2" id="KW-1185">Reference proteome</keyword>
<evidence type="ECO:0000313" key="1">
    <source>
        <dbReference type="EMBL" id="SET78937.1"/>
    </source>
</evidence>
<dbReference type="Proteomes" id="UP000198697">
    <property type="component" value="Unassembled WGS sequence"/>
</dbReference>
<sequence>MLLTAFLPRLRLALLTLTVLMVLGLNHQSVATLRVLPVGTAPARAAVSGRTAVVKERVNLEATPVLVAAAPAAADAWLPVPPLLLPGPPQWPAAAPAAPRLHPGRQIAGVFRARLLRVALSPQAP</sequence>
<dbReference type="EMBL" id="FOHS01000003">
    <property type="protein sequence ID" value="SET78937.1"/>
    <property type="molecule type" value="Genomic_DNA"/>
</dbReference>
<evidence type="ECO:0000313" key="2">
    <source>
        <dbReference type="Proteomes" id="UP000198697"/>
    </source>
</evidence>
<name>A0A1I0H7W3_9BACT</name>
<dbReference type="STRING" id="82805.SAMN04487998_2758"/>
<dbReference type="AlphaFoldDB" id="A0A1I0H7W3"/>